<dbReference type="Gene3D" id="3.40.190.150">
    <property type="entry name" value="Bordetella uptake gene, domain 1"/>
    <property type="match status" value="1"/>
</dbReference>
<name>A0A261S0A1_9BORD</name>
<dbReference type="CDD" id="cd13578">
    <property type="entry name" value="PBP2_Bug27"/>
    <property type="match status" value="1"/>
</dbReference>
<comment type="caution">
    <text evidence="3">The sequence shown here is derived from an EMBL/GenBank/DDBJ whole genome shotgun (WGS) entry which is preliminary data.</text>
</comment>
<dbReference type="RefSeq" id="WP_179284114.1">
    <property type="nucleotide sequence ID" value="NZ_NEVM01000005.1"/>
</dbReference>
<keyword evidence="4" id="KW-1185">Reference proteome</keyword>
<reference evidence="4" key="1">
    <citation type="submission" date="2017-05" db="EMBL/GenBank/DDBJ databases">
        <title>Complete and WGS of Bordetella genogroups.</title>
        <authorList>
            <person name="Spilker T."/>
            <person name="Lipuma J."/>
        </authorList>
    </citation>
    <scope>NUCLEOTIDE SEQUENCE [LARGE SCALE GENOMIC DNA]</scope>
    <source>
        <strain evidence="4">AU16122</strain>
    </source>
</reference>
<organism evidence="3 4">
    <name type="scientific">Bordetella genomosp. 10</name>
    <dbReference type="NCBI Taxonomy" id="1416804"/>
    <lineage>
        <taxon>Bacteria</taxon>
        <taxon>Pseudomonadati</taxon>
        <taxon>Pseudomonadota</taxon>
        <taxon>Betaproteobacteria</taxon>
        <taxon>Burkholderiales</taxon>
        <taxon>Alcaligenaceae</taxon>
        <taxon>Bordetella</taxon>
    </lineage>
</organism>
<keyword evidence="2" id="KW-0732">Signal</keyword>
<sequence>MKLRNSIAARAGMAAAVMALAALGASAPARADWPERPVTIIVPFPAGGGTDTFARPLSAQLTQQLGQAVVIDNKGGAGGTVGAGVAAKAKPDGYTFFMGGAHHALAPSLYKQLSYDIQKDFVPVALLAQPPQVVVVNPGKLPVKTLQEFIAYAKARPGQINYGTAGKGSTHHLAGELFAMQTGITLVDVPYQGAGPMMSALMGGQVDLAFDGLGSSAQQIRAGAIRPLAVASAQRSPSFKDIPTAAEAGVQHFEVSTWYALWAPRGTPQPAIDRMIREVKVALNTPKLKEQWASNGSDTPDLSGPAFGAFVDSEIVRWAKVVKDAGVTLD</sequence>
<dbReference type="InterPro" id="IPR005064">
    <property type="entry name" value="BUG"/>
</dbReference>
<proteinExistence type="inferred from homology"/>
<dbReference type="PIRSF" id="PIRSF017082">
    <property type="entry name" value="YflP"/>
    <property type="match status" value="1"/>
</dbReference>
<evidence type="ECO:0000256" key="1">
    <source>
        <dbReference type="ARBA" id="ARBA00006987"/>
    </source>
</evidence>
<dbReference type="EMBL" id="NEVM01000005">
    <property type="protein sequence ID" value="OZI30342.1"/>
    <property type="molecule type" value="Genomic_DNA"/>
</dbReference>
<dbReference type="Proteomes" id="UP000216020">
    <property type="component" value="Unassembled WGS sequence"/>
</dbReference>
<evidence type="ECO:0000313" key="3">
    <source>
        <dbReference type="EMBL" id="OZI30342.1"/>
    </source>
</evidence>
<dbReference type="PANTHER" id="PTHR42928:SF5">
    <property type="entry name" value="BLR1237 PROTEIN"/>
    <property type="match status" value="1"/>
</dbReference>
<dbReference type="PANTHER" id="PTHR42928">
    <property type="entry name" value="TRICARBOXYLATE-BINDING PROTEIN"/>
    <property type="match status" value="1"/>
</dbReference>
<feature type="chain" id="PRO_5012085495" evidence="2">
    <location>
        <begin position="32"/>
        <end position="330"/>
    </location>
</feature>
<evidence type="ECO:0000256" key="2">
    <source>
        <dbReference type="SAM" id="SignalP"/>
    </source>
</evidence>
<protein>
    <submittedName>
        <fullName evidence="3">ABC transporter substrate-binding protein</fullName>
    </submittedName>
</protein>
<dbReference type="Pfam" id="PF03401">
    <property type="entry name" value="TctC"/>
    <property type="match status" value="1"/>
</dbReference>
<comment type="similarity">
    <text evidence="1">Belongs to the UPF0065 (bug) family.</text>
</comment>
<dbReference type="AlphaFoldDB" id="A0A261S0A1"/>
<evidence type="ECO:0000313" key="4">
    <source>
        <dbReference type="Proteomes" id="UP000216020"/>
    </source>
</evidence>
<gene>
    <name evidence="3" type="ORF">CAL29_20075</name>
</gene>
<accession>A0A261S0A1</accession>
<feature type="signal peptide" evidence="2">
    <location>
        <begin position="1"/>
        <end position="31"/>
    </location>
</feature>
<dbReference type="SUPFAM" id="SSF53850">
    <property type="entry name" value="Periplasmic binding protein-like II"/>
    <property type="match status" value="1"/>
</dbReference>
<dbReference type="Gene3D" id="3.40.190.10">
    <property type="entry name" value="Periplasmic binding protein-like II"/>
    <property type="match status" value="1"/>
</dbReference>
<dbReference type="InterPro" id="IPR042100">
    <property type="entry name" value="Bug_dom1"/>
</dbReference>